<sequence length="550" mass="62026">MSDKKESTMDKFDLKTAVSLIPVMDGNEETTEKIISSIELYDSYLQKPECKTLLISFVLKTRLSKSAKLKLKTEYTTCSNLVNDMKLYLLTRKSSNALLTKLNSISQNEMSVTQFAGKIEELFVDLTISQANSNDKAYEVLRPINEQLAIKKFADGLRNRRLSTIIAARDYENFKDAVRAAQDEELAQPSTSSIFNMRDTGASLSAITKDALGDDEIVYYEDTKITGIGGDIHAFGYVYLTLCTPDNVLLCHKFFVFDKLPIKSNGLLGYDFLKNFESVIDLGIPKVTFKCFNNLSEIHIYNSPKKCDKYLTIPARSESIHNIKLDSDISEDCVVHPQDLGDNLFLAGLIVKPVMNIIPIQILNTGDNDMVLPIFEPKISLLKEYNLCTFNKCDSNSQRAKQLLSLLKLDHLPKHSHEYNTIASICSKYADIFNLPGDKLSVTNVCEQSINLKPHTKPVYVKPYRLPKSLKPEIEKQIRNMLDEEGKEGESNPIPSIDTDNQPDQLRVVEILRIPGRSVEMVLVNGESIKGIKNNICFEVECFSLDKITR</sequence>
<evidence type="ECO:0000313" key="1">
    <source>
        <dbReference type="EMBL" id="KAH9644764.1"/>
    </source>
</evidence>
<dbReference type="Gene3D" id="2.40.70.10">
    <property type="entry name" value="Acid Proteases"/>
    <property type="match status" value="1"/>
</dbReference>
<name>A0A922SPQ2_SPOEX</name>
<dbReference type="Gene3D" id="3.10.10.10">
    <property type="entry name" value="HIV Type 1 Reverse Transcriptase, subunit A, domain 1"/>
    <property type="match status" value="1"/>
</dbReference>
<evidence type="ECO:0000313" key="2">
    <source>
        <dbReference type="Proteomes" id="UP000814243"/>
    </source>
</evidence>
<proteinExistence type="predicted"/>
<dbReference type="AlphaFoldDB" id="A0A922SPQ2"/>
<protein>
    <submittedName>
        <fullName evidence="1">Uncharacterized protein</fullName>
    </submittedName>
</protein>
<comment type="caution">
    <text evidence="1">The sequence shown here is derived from an EMBL/GenBank/DDBJ whole genome shotgun (WGS) entry which is preliminary data.</text>
</comment>
<gene>
    <name evidence="1" type="ORF">HF086_016258</name>
</gene>
<dbReference type="SUPFAM" id="SSF56672">
    <property type="entry name" value="DNA/RNA polymerases"/>
    <property type="match status" value="1"/>
</dbReference>
<reference evidence="1" key="1">
    <citation type="journal article" date="2021" name="G3 (Bethesda)">
        <title>Genome and transcriptome analysis of the beet armyworm Spodoptera exigua reveals targets for pest control. .</title>
        <authorList>
            <person name="Simon S."/>
            <person name="Breeschoten T."/>
            <person name="Jansen H.J."/>
            <person name="Dirks R.P."/>
            <person name="Schranz M.E."/>
            <person name="Ros V.I.D."/>
        </authorList>
    </citation>
    <scope>NUCLEOTIDE SEQUENCE</scope>
    <source>
        <strain evidence="1">TB_SE_WUR_2020</strain>
    </source>
</reference>
<dbReference type="InterPro" id="IPR021109">
    <property type="entry name" value="Peptidase_aspartic_dom_sf"/>
</dbReference>
<accession>A0A922SPQ2</accession>
<dbReference type="EMBL" id="JACEFF010000063">
    <property type="protein sequence ID" value="KAH9644764.1"/>
    <property type="molecule type" value="Genomic_DNA"/>
</dbReference>
<dbReference type="GO" id="GO:0071897">
    <property type="term" value="P:DNA biosynthetic process"/>
    <property type="evidence" value="ECO:0007669"/>
    <property type="project" value="UniProtKB-ARBA"/>
</dbReference>
<organism evidence="1 2">
    <name type="scientific">Spodoptera exigua</name>
    <name type="common">Beet armyworm</name>
    <name type="synonym">Noctua fulgens</name>
    <dbReference type="NCBI Taxonomy" id="7107"/>
    <lineage>
        <taxon>Eukaryota</taxon>
        <taxon>Metazoa</taxon>
        <taxon>Ecdysozoa</taxon>
        <taxon>Arthropoda</taxon>
        <taxon>Hexapoda</taxon>
        <taxon>Insecta</taxon>
        <taxon>Pterygota</taxon>
        <taxon>Neoptera</taxon>
        <taxon>Endopterygota</taxon>
        <taxon>Lepidoptera</taxon>
        <taxon>Glossata</taxon>
        <taxon>Ditrysia</taxon>
        <taxon>Noctuoidea</taxon>
        <taxon>Noctuidae</taxon>
        <taxon>Amphipyrinae</taxon>
        <taxon>Spodoptera</taxon>
    </lineage>
</organism>
<dbReference type="InterPro" id="IPR043502">
    <property type="entry name" value="DNA/RNA_pol_sf"/>
</dbReference>
<dbReference type="SUPFAM" id="SSF50630">
    <property type="entry name" value="Acid proteases"/>
    <property type="match status" value="1"/>
</dbReference>
<dbReference type="Proteomes" id="UP000814243">
    <property type="component" value="Unassembled WGS sequence"/>
</dbReference>